<reference evidence="3 4" key="1">
    <citation type="submission" date="2019-06" db="EMBL/GenBank/DDBJ databases">
        <title>Draft genome sequence of the filamentous fungus Phialemoniopsis curvata isolated from diesel fuel.</title>
        <authorList>
            <person name="Varaljay V.A."/>
            <person name="Lyon W.J."/>
            <person name="Crouch A.L."/>
            <person name="Drake C.E."/>
            <person name="Hollomon J.M."/>
            <person name="Nadeau L.J."/>
            <person name="Nunn H.S."/>
            <person name="Stevenson B.S."/>
            <person name="Bojanowski C.L."/>
            <person name="Crookes-Goodson W.J."/>
        </authorList>
    </citation>
    <scope>NUCLEOTIDE SEQUENCE [LARGE SCALE GENOMIC DNA]</scope>
    <source>
        <strain evidence="3 4">D216</strain>
    </source>
</reference>
<dbReference type="OrthoDB" id="1432093at2759"/>
<comment type="similarity">
    <text evidence="1">Belongs to the CAF1 family.</text>
</comment>
<feature type="compositionally biased region" description="Polar residues" evidence="2">
    <location>
        <begin position="521"/>
        <end position="538"/>
    </location>
</feature>
<sequence length="583" mass="66083">MDIKDENFWEMLPIILPAIAHACYVAIDLEMTGIKSQNPMGAQRTTMDQTYADAKDVVESFQIVQFGLTYCYITQCFNFHVTPMFVGKHGAGSALARTVDRRVCLSYSTLLFLQQHGFRLEDAFAHGVPYLSRQEEREAKQQLLERDRHNDLIDVDQEDEHVRQFYSTARDQIQAWLAEPEYDFLNIENPHGGIMNRLQIRLLHQLIEEEFKELRAISKGHFMQIVKKGADPEEETFWRTRHSQRIQAIRQQTGLRLVIEALTGGDFAEALNEEMMQSPAAKEKETSRKESAAQVCKWFVECEAQLKEHRPILVGHNMLLDLCFLYRTFIGPMPETVDGFQREIHRLFPRMVDTKYVATYDSHSMISVFDLQGWYATLSHRPEPKMKVVHPDFGYNKKALHTAGYDSWITAVVFARLCWFRVSGEDLVALMNGTQSDPRSQKKPASPVISPRPIVFPLKKEYLESPRRNKSTSPSKRGTPATPASQQVSECGSAMTLLDESDDSSAAVGHIKPLAPEVLTPSKSVEAPTQNQPNSSPTPLCQFMALDWGSDFFREHGNKICAGAAGTLRFPAAAEAEPDEVKP</sequence>
<dbReference type="RefSeq" id="XP_030999067.1">
    <property type="nucleotide sequence ID" value="XM_031134973.1"/>
</dbReference>
<dbReference type="GO" id="GO:1990432">
    <property type="term" value="P:siRNA 3'-end processing"/>
    <property type="evidence" value="ECO:0007669"/>
    <property type="project" value="TreeGrafter"/>
</dbReference>
<dbReference type="InParanoid" id="A0A507BDI4"/>
<dbReference type="GO" id="GO:0003723">
    <property type="term" value="F:RNA binding"/>
    <property type="evidence" value="ECO:0007669"/>
    <property type="project" value="TreeGrafter"/>
</dbReference>
<dbReference type="SUPFAM" id="SSF53098">
    <property type="entry name" value="Ribonuclease H-like"/>
    <property type="match status" value="1"/>
</dbReference>
<dbReference type="Proteomes" id="UP000319257">
    <property type="component" value="Unassembled WGS sequence"/>
</dbReference>
<feature type="compositionally biased region" description="Polar residues" evidence="2">
    <location>
        <begin position="471"/>
        <end position="490"/>
    </location>
</feature>
<organism evidence="3 4">
    <name type="scientific">Thyridium curvatum</name>
    <dbReference type="NCBI Taxonomy" id="1093900"/>
    <lineage>
        <taxon>Eukaryota</taxon>
        <taxon>Fungi</taxon>
        <taxon>Dikarya</taxon>
        <taxon>Ascomycota</taxon>
        <taxon>Pezizomycotina</taxon>
        <taxon>Sordariomycetes</taxon>
        <taxon>Sordariomycetidae</taxon>
        <taxon>Thyridiales</taxon>
        <taxon>Thyridiaceae</taxon>
        <taxon>Thyridium</taxon>
    </lineage>
</organism>
<feature type="region of interest" description="Disordered" evidence="2">
    <location>
        <begin position="519"/>
        <end position="538"/>
    </location>
</feature>
<dbReference type="InterPro" id="IPR006941">
    <property type="entry name" value="RNase_CAF1"/>
</dbReference>
<dbReference type="PANTHER" id="PTHR15092:SF22">
    <property type="entry name" value="POLY(A)-SPECIFIC RIBONUCLEASE PNLDC1"/>
    <property type="match status" value="1"/>
</dbReference>
<dbReference type="GO" id="GO:0005634">
    <property type="term" value="C:nucleus"/>
    <property type="evidence" value="ECO:0007669"/>
    <property type="project" value="TreeGrafter"/>
</dbReference>
<dbReference type="GO" id="GO:0000289">
    <property type="term" value="P:nuclear-transcribed mRNA poly(A) tail shortening"/>
    <property type="evidence" value="ECO:0007669"/>
    <property type="project" value="TreeGrafter"/>
</dbReference>
<protein>
    <submittedName>
        <fullName evidence="3">Uncharacterized protein</fullName>
    </submittedName>
</protein>
<dbReference type="EMBL" id="SKBQ01000141">
    <property type="protein sequence ID" value="TPX17356.1"/>
    <property type="molecule type" value="Genomic_DNA"/>
</dbReference>
<dbReference type="STRING" id="1093900.A0A507BDI4"/>
<dbReference type="InterPro" id="IPR012337">
    <property type="entry name" value="RNaseH-like_sf"/>
</dbReference>
<keyword evidence="4" id="KW-1185">Reference proteome</keyword>
<evidence type="ECO:0000256" key="1">
    <source>
        <dbReference type="ARBA" id="ARBA00008372"/>
    </source>
</evidence>
<evidence type="ECO:0000313" key="3">
    <source>
        <dbReference type="EMBL" id="TPX17356.1"/>
    </source>
</evidence>
<dbReference type="Pfam" id="PF04857">
    <property type="entry name" value="CAF1"/>
    <property type="match status" value="1"/>
</dbReference>
<dbReference type="Gene3D" id="3.30.420.10">
    <property type="entry name" value="Ribonuclease H-like superfamily/Ribonuclease H"/>
    <property type="match status" value="2"/>
</dbReference>
<accession>A0A507BDI4</accession>
<feature type="region of interest" description="Disordered" evidence="2">
    <location>
        <begin position="465"/>
        <end position="490"/>
    </location>
</feature>
<dbReference type="AlphaFoldDB" id="A0A507BDI4"/>
<dbReference type="PANTHER" id="PTHR15092">
    <property type="entry name" value="POLY A -SPECIFIC RIBONUCLEASE/TARGET OF EGR1, MEMBER 1"/>
    <property type="match status" value="1"/>
</dbReference>
<evidence type="ECO:0000256" key="2">
    <source>
        <dbReference type="SAM" id="MobiDB-lite"/>
    </source>
</evidence>
<gene>
    <name evidence="3" type="ORF">E0L32_012163</name>
</gene>
<comment type="caution">
    <text evidence="3">The sequence shown here is derived from an EMBL/GenBank/DDBJ whole genome shotgun (WGS) entry which is preliminary data.</text>
</comment>
<dbReference type="InterPro" id="IPR051181">
    <property type="entry name" value="CAF1_poly(A)_ribonucleases"/>
</dbReference>
<proteinExistence type="inferred from homology"/>
<evidence type="ECO:0000313" key="4">
    <source>
        <dbReference type="Proteomes" id="UP000319257"/>
    </source>
</evidence>
<dbReference type="InterPro" id="IPR036397">
    <property type="entry name" value="RNaseH_sf"/>
</dbReference>
<dbReference type="GO" id="GO:1990431">
    <property type="term" value="P:priRNA 3'-end processing"/>
    <property type="evidence" value="ECO:0007669"/>
    <property type="project" value="TreeGrafter"/>
</dbReference>
<dbReference type="GO" id="GO:0000175">
    <property type="term" value="F:3'-5'-RNA exonuclease activity"/>
    <property type="evidence" value="ECO:0007669"/>
    <property type="project" value="TreeGrafter"/>
</dbReference>
<name>A0A507BDI4_9PEZI</name>
<dbReference type="GeneID" id="41979610"/>